<accession>A0A0S1ST46</accession>
<dbReference type="KEGG" id="prf:PeribacterA2_0825"/>
<accession>A0A0S1SMY1</accession>
<feature type="region of interest" description="Disordered" evidence="1">
    <location>
        <begin position="43"/>
        <end position="66"/>
    </location>
</feature>
<dbReference type="AlphaFoldDB" id="A0A0S1SMY1"/>
<feature type="compositionally biased region" description="Basic and acidic residues" evidence="1">
    <location>
        <begin position="43"/>
        <end position="53"/>
    </location>
</feature>
<evidence type="ECO:0000313" key="3">
    <source>
        <dbReference type="Proteomes" id="UP000069135"/>
    </source>
</evidence>
<accession>A0A0S1SHL1</accession>
<dbReference type="SUPFAM" id="SSF103642">
    <property type="entry name" value="Sec-C motif"/>
    <property type="match status" value="1"/>
</dbReference>
<dbReference type="STRING" id="1735162.PeribacterB2_0827"/>
<proteinExistence type="predicted"/>
<dbReference type="Pfam" id="PF02810">
    <property type="entry name" value="SEC-C"/>
    <property type="match status" value="1"/>
</dbReference>
<dbReference type="EMBL" id="CP013065">
    <property type="protein sequence ID" value="ALM13495.1"/>
    <property type="molecule type" value="Genomic_DNA"/>
</dbReference>
<dbReference type="Gene3D" id="3.10.450.50">
    <property type="match status" value="1"/>
</dbReference>
<organism evidence="2 3">
    <name type="scientific">Candidatus Peribacter riflensis</name>
    <dbReference type="NCBI Taxonomy" id="1735162"/>
    <lineage>
        <taxon>Bacteria</taxon>
        <taxon>Candidatus Peregrinibacteriota</taxon>
        <taxon>Candidatus Peribacteria</taxon>
        <taxon>Candidatus Peribacterales</taxon>
        <taxon>Candidatus Peribacteraceae</taxon>
        <taxon>Candidatus Peribacter</taxon>
    </lineage>
</organism>
<sequence length="78" mass="8642">MTSALEQLESVHLGNAEGADKEASNAVAEGVLAQLKTLLHAEPVRREQPKVGRNDPCPCGSHKKFKKCCWKKQQQEEE</sequence>
<dbReference type="PANTHER" id="PTHR33747">
    <property type="entry name" value="UPF0225 PROTEIN SCO1677"/>
    <property type="match status" value="1"/>
</dbReference>
<reference evidence="2 3" key="2">
    <citation type="journal article" date="2016" name="PeerJ">
        <title>Analysis of five complete genome sequences for members of the class Peribacteria in the recently recognized Peregrinibacteria bacterial phylum.</title>
        <authorList>
            <person name="Anantharaman K."/>
            <person name="Brown C.T."/>
            <person name="Burstein D."/>
            <person name="Castelle C.J."/>
            <person name="Probst A.J."/>
            <person name="Thomas B.C."/>
            <person name="Williams K.H."/>
            <person name="Banfield J.F."/>
        </authorList>
    </citation>
    <scope>NUCLEOTIDE SEQUENCE [LARGE SCALE GENOMIC DNA]</scope>
    <source>
        <strain evidence="2">RIFOXYD1_FULL_PER-ii_59_16</strain>
    </source>
</reference>
<reference evidence="3" key="1">
    <citation type="submission" date="2015-10" db="EMBL/GenBank/DDBJ databases">
        <title>Analysis of five complete genome sequences for members of the class Peribacteria in the recently recognized Peregrinibacteria bacterial phylum.</title>
        <authorList>
            <person name="Anantharaman K."/>
            <person name="Brown C.T."/>
            <person name="Burstein D."/>
            <person name="Castelle C.J."/>
            <person name="Probst A.J."/>
            <person name="Thomas B.C."/>
            <person name="Williams K.H."/>
            <person name="Banfield J.F."/>
        </authorList>
    </citation>
    <scope>NUCLEOTIDE SEQUENCE [LARGE SCALE GENOMIC DNA]</scope>
</reference>
<feature type="region of interest" description="Disordered" evidence="1">
    <location>
        <begin position="1"/>
        <end position="23"/>
    </location>
</feature>
<name>A0A0S1SMY1_9BACT</name>
<protein>
    <submittedName>
        <fullName evidence="2">SEC-C motif domain protein</fullName>
    </submittedName>
</protein>
<evidence type="ECO:0000313" key="2">
    <source>
        <dbReference type="EMBL" id="ALM13495.1"/>
    </source>
</evidence>
<accession>A0A0S1SP23</accession>
<dbReference type="InterPro" id="IPR004027">
    <property type="entry name" value="SEC_C_motif"/>
</dbReference>
<gene>
    <name evidence="2" type="ORF">PeribacterD1_0826</name>
</gene>
<accession>A0A0S1SQ83</accession>
<dbReference type="PANTHER" id="PTHR33747:SF1">
    <property type="entry name" value="ADENYLATE CYCLASE-ASSOCIATED CAP C-TERMINAL DOMAIN-CONTAINING PROTEIN"/>
    <property type="match status" value="1"/>
</dbReference>
<evidence type="ECO:0000256" key="1">
    <source>
        <dbReference type="SAM" id="MobiDB-lite"/>
    </source>
</evidence>
<dbReference type="Proteomes" id="UP000069135">
    <property type="component" value="Chromosome"/>
</dbReference>